<reference evidence="3" key="1">
    <citation type="journal article" date="2017" name="bioRxiv">
        <title>Comparative analysis of the genomes of Stylophora pistillata and Acropora digitifera provides evidence for extensive differences between species of corals.</title>
        <authorList>
            <person name="Voolstra C.R."/>
            <person name="Li Y."/>
            <person name="Liew Y.J."/>
            <person name="Baumgarten S."/>
            <person name="Zoccola D."/>
            <person name="Flot J.-F."/>
            <person name="Tambutte S."/>
            <person name="Allemand D."/>
            <person name="Aranda M."/>
        </authorList>
    </citation>
    <scope>NUCLEOTIDE SEQUENCE [LARGE SCALE GENOMIC DNA]</scope>
</reference>
<keyword evidence="1" id="KW-0472">Membrane</keyword>
<dbReference type="OrthoDB" id="5989284at2759"/>
<comment type="caution">
    <text evidence="2">The sequence shown here is derived from an EMBL/GenBank/DDBJ whole genome shotgun (WGS) entry which is preliminary data.</text>
</comment>
<evidence type="ECO:0000313" key="2">
    <source>
        <dbReference type="EMBL" id="PFX17318.1"/>
    </source>
</evidence>
<keyword evidence="1" id="KW-1133">Transmembrane helix</keyword>
<accession>A0A2B4RLV3</accession>
<evidence type="ECO:0000313" key="3">
    <source>
        <dbReference type="Proteomes" id="UP000225706"/>
    </source>
</evidence>
<keyword evidence="1" id="KW-0812">Transmembrane</keyword>
<organism evidence="2 3">
    <name type="scientific">Stylophora pistillata</name>
    <name type="common">Smooth cauliflower coral</name>
    <dbReference type="NCBI Taxonomy" id="50429"/>
    <lineage>
        <taxon>Eukaryota</taxon>
        <taxon>Metazoa</taxon>
        <taxon>Cnidaria</taxon>
        <taxon>Anthozoa</taxon>
        <taxon>Hexacorallia</taxon>
        <taxon>Scleractinia</taxon>
        <taxon>Astrocoeniina</taxon>
        <taxon>Pocilloporidae</taxon>
        <taxon>Stylophora</taxon>
    </lineage>
</organism>
<gene>
    <name evidence="2" type="ORF">AWC38_SpisGene18358</name>
</gene>
<protein>
    <submittedName>
        <fullName evidence="2">Uncharacterized protein</fullName>
    </submittedName>
</protein>
<dbReference type="Proteomes" id="UP000225706">
    <property type="component" value="Unassembled WGS sequence"/>
</dbReference>
<dbReference type="AlphaFoldDB" id="A0A2B4RLV3"/>
<sequence>MTDRIWLNPNGKDDDSFECDEFDAVDQGKTSQYLPRCKCTKEASTFSYFNGKWTCVENEEFREGEDCRFLFSMERDDDPIRILRDGEEKAIFLPGGDCYINASTSEYLDFGKWRPVDDMSALNKLSLHKGSTDSYSLKVGGSNFSTFLNGRVIKLGLTCLPPVGKPCLLFKLRGSERCSFFETHSTPTQAVYASPFKPPETHDDLLPVEFYLYTPTQSVSPTSIVSAVAKEKHSFKPSQTIPLSAIPALEEVAPLSVNGMPLITSFRKTVLSPKLTSHTVDFSSSPFVDERVESRRMISISKTETIKMISAPKSIFDASDSTGMNGVPILRSKKKKKSTPSHRSRTIDSIIVTAVIPGTLAGLFVILVSVLLLFLARRMGHLVRVAAERDENAEVEEVQPSISEDHTIHGSEENLSAENFSVYELAEMGSSSSVTENQASGCFTGVKQATVGFPGTFFCLYLAKVRYKQVTPLVSAAVIAKTVALFELK</sequence>
<name>A0A2B4RLV3_STYPI</name>
<feature type="transmembrane region" description="Helical" evidence="1">
    <location>
        <begin position="350"/>
        <end position="375"/>
    </location>
</feature>
<keyword evidence="3" id="KW-1185">Reference proteome</keyword>
<dbReference type="EMBL" id="LSMT01000481">
    <property type="protein sequence ID" value="PFX17318.1"/>
    <property type="molecule type" value="Genomic_DNA"/>
</dbReference>
<proteinExistence type="predicted"/>
<evidence type="ECO:0000256" key="1">
    <source>
        <dbReference type="SAM" id="Phobius"/>
    </source>
</evidence>